<sequence length="155" mass="16305">MKISLVFALALFCSPVGAQTASPDIPVATVAAVSGEVMLARHAHIGPAEQGARLRPGDRLMTMDRSDVLIAFADGCSQRLADNSLLAIRETSGCGQSSGQPRSFRQAIGDPGGGAASEPRMSNGQKTAVTAAILIPLLWLLDHNRDDNDREPVSR</sequence>
<dbReference type="Proteomes" id="UP000295293">
    <property type="component" value="Unassembled WGS sequence"/>
</dbReference>
<name>A0A4R6YMF1_9GAMM</name>
<gene>
    <name evidence="3" type="ORF">DFR29_120100</name>
</gene>
<feature type="chain" id="PRO_5021027832" evidence="2">
    <location>
        <begin position="19"/>
        <end position="155"/>
    </location>
</feature>
<proteinExistence type="predicted"/>
<reference evidence="3 4" key="1">
    <citation type="submission" date="2019-03" db="EMBL/GenBank/DDBJ databases">
        <title>Genomic Encyclopedia of Type Strains, Phase IV (KMG-IV): sequencing the most valuable type-strain genomes for metagenomic binning, comparative biology and taxonomic classification.</title>
        <authorList>
            <person name="Goeker M."/>
        </authorList>
    </citation>
    <scope>NUCLEOTIDE SEQUENCE [LARGE SCALE GENOMIC DNA]</scope>
    <source>
        <strain evidence="3 4">DSM 21667</strain>
    </source>
</reference>
<dbReference type="AlphaFoldDB" id="A0A4R6YMF1"/>
<evidence type="ECO:0000256" key="1">
    <source>
        <dbReference type="SAM" id="MobiDB-lite"/>
    </source>
</evidence>
<dbReference type="RefSeq" id="WP_133821411.1">
    <property type="nucleotide sequence ID" value="NZ_SNZH01000020.1"/>
</dbReference>
<feature type="compositionally biased region" description="Polar residues" evidence="1">
    <location>
        <begin position="93"/>
        <end position="103"/>
    </location>
</feature>
<keyword evidence="2" id="KW-0732">Signal</keyword>
<evidence type="ECO:0000313" key="4">
    <source>
        <dbReference type="Proteomes" id="UP000295293"/>
    </source>
</evidence>
<organism evidence="3 4">
    <name type="scientific">Tahibacter aquaticus</name>
    <dbReference type="NCBI Taxonomy" id="520092"/>
    <lineage>
        <taxon>Bacteria</taxon>
        <taxon>Pseudomonadati</taxon>
        <taxon>Pseudomonadota</taxon>
        <taxon>Gammaproteobacteria</taxon>
        <taxon>Lysobacterales</taxon>
        <taxon>Rhodanobacteraceae</taxon>
        <taxon>Tahibacter</taxon>
    </lineage>
</organism>
<comment type="caution">
    <text evidence="3">The sequence shown here is derived from an EMBL/GenBank/DDBJ whole genome shotgun (WGS) entry which is preliminary data.</text>
</comment>
<accession>A0A4R6YMF1</accession>
<keyword evidence="4" id="KW-1185">Reference proteome</keyword>
<evidence type="ECO:0000256" key="2">
    <source>
        <dbReference type="SAM" id="SignalP"/>
    </source>
</evidence>
<feature type="signal peptide" evidence="2">
    <location>
        <begin position="1"/>
        <end position="18"/>
    </location>
</feature>
<evidence type="ECO:0000313" key="3">
    <source>
        <dbReference type="EMBL" id="TDR38599.1"/>
    </source>
</evidence>
<feature type="region of interest" description="Disordered" evidence="1">
    <location>
        <begin position="92"/>
        <end position="124"/>
    </location>
</feature>
<protein>
    <submittedName>
        <fullName evidence="3">Uncharacterized protein</fullName>
    </submittedName>
</protein>
<dbReference type="EMBL" id="SNZH01000020">
    <property type="protein sequence ID" value="TDR38599.1"/>
    <property type="molecule type" value="Genomic_DNA"/>
</dbReference>